<accession>A0A6N6RJP4</accession>
<comment type="caution">
    <text evidence="1">The sequence shown here is derived from an EMBL/GenBank/DDBJ whole genome shotgun (WGS) entry which is preliminary data.</text>
</comment>
<sequence length="244" mass="28974">MKIRQILTYTAHRPWELPKGDWKFYQEWNDAIFLHYKVDKAELRKHVPEELEIDLINGDAWVSVVPFTMEKLRPRNLPYFPPISDFHEINIRTYVRSGHKSGVYFLSIEGGNRISCKLAKKISELPYRFTSITRTDGKYESYNEVYGDSLKLQFEVNKSHVPKSDFDNWLTERYALFQDSGESINAFDIHHLAWKIQDIKMIRLEINYPRFNNLIHNKPDVVQYSKGVQVIAWEKMKSTRKTLE</sequence>
<dbReference type="EMBL" id="WBVO01000010">
    <property type="protein sequence ID" value="KAB2807702.1"/>
    <property type="molecule type" value="Genomic_DNA"/>
</dbReference>
<keyword evidence="2" id="KW-1185">Reference proteome</keyword>
<reference evidence="1 2" key="1">
    <citation type="submission" date="2019-09" db="EMBL/GenBank/DDBJ databases">
        <title>Genomes of family Cryomorphaceae.</title>
        <authorList>
            <person name="Bowman J.P."/>
        </authorList>
    </citation>
    <scope>NUCLEOTIDE SEQUENCE [LARGE SCALE GENOMIC DNA]</scope>
    <source>
        <strain evidence="1 2">LMG 25704</strain>
    </source>
</reference>
<organism evidence="1 2">
    <name type="scientific">Phaeocystidibacter luteus</name>
    <dbReference type="NCBI Taxonomy" id="911197"/>
    <lineage>
        <taxon>Bacteria</taxon>
        <taxon>Pseudomonadati</taxon>
        <taxon>Bacteroidota</taxon>
        <taxon>Flavobacteriia</taxon>
        <taxon>Flavobacteriales</taxon>
        <taxon>Phaeocystidibacteraceae</taxon>
        <taxon>Phaeocystidibacter</taxon>
    </lineage>
</organism>
<dbReference type="PANTHER" id="PTHR39186:SF1">
    <property type="entry name" value="DUF2071 DOMAIN-CONTAINING PROTEIN"/>
    <property type="match status" value="1"/>
</dbReference>
<dbReference type="SUPFAM" id="SSF160104">
    <property type="entry name" value="Acetoacetate decarboxylase-like"/>
    <property type="match status" value="1"/>
</dbReference>
<dbReference type="AlphaFoldDB" id="A0A6N6RJP4"/>
<dbReference type="OrthoDB" id="1421826at2"/>
<evidence type="ECO:0000313" key="2">
    <source>
        <dbReference type="Proteomes" id="UP000468650"/>
    </source>
</evidence>
<proteinExistence type="predicted"/>
<dbReference type="Proteomes" id="UP000468650">
    <property type="component" value="Unassembled WGS sequence"/>
</dbReference>
<dbReference type="RefSeq" id="WP_151668043.1">
    <property type="nucleotide sequence ID" value="NZ_WBVO01000010.1"/>
</dbReference>
<protein>
    <submittedName>
        <fullName evidence="1">DUF2071 domain-containing protein</fullName>
    </submittedName>
</protein>
<dbReference type="InterPro" id="IPR023375">
    <property type="entry name" value="ADC_dom_sf"/>
</dbReference>
<dbReference type="InterPro" id="IPR018644">
    <property type="entry name" value="DUF2071"/>
</dbReference>
<dbReference type="Pfam" id="PF09844">
    <property type="entry name" value="DUF2071"/>
    <property type="match status" value="1"/>
</dbReference>
<evidence type="ECO:0000313" key="1">
    <source>
        <dbReference type="EMBL" id="KAB2807702.1"/>
    </source>
</evidence>
<gene>
    <name evidence="1" type="ORF">F8C67_11720</name>
</gene>
<dbReference type="PANTHER" id="PTHR39186">
    <property type="entry name" value="DUF2071 FAMILY PROTEIN"/>
    <property type="match status" value="1"/>
</dbReference>
<dbReference type="Gene3D" id="2.40.400.10">
    <property type="entry name" value="Acetoacetate decarboxylase-like"/>
    <property type="match status" value="1"/>
</dbReference>
<name>A0A6N6RJP4_9FLAO</name>